<dbReference type="Pfam" id="PF04563">
    <property type="entry name" value="RNA_pol_Rpb2_1"/>
    <property type="match status" value="1"/>
</dbReference>
<feature type="region of interest" description="Disordered" evidence="9">
    <location>
        <begin position="1"/>
        <end position="40"/>
    </location>
</feature>
<dbReference type="PROSITE" id="PS01166">
    <property type="entry name" value="RNA_POL_BETA"/>
    <property type="match status" value="1"/>
</dbReference>
<evidence type="ECO:0000259" key="10">
    <source>
        <dbReference type="Pfam" id="PF00562"/>
    </source>
</evidence>
<dbReference type="GO" id="GO:0000428">
    <property type="term" value="C:DNA-directed RNA polymerase complex"/>
    <property type="evidence" value="ECO:0007669"/>
    <property type="project" value="UniProtKB-KW"/>
</dbReference>
<evidence type="ECO:0000256" key="1">
    <source>
        <dbReference type="ARBA" id="ARBA00022478"/>
    </source>
</evidence>
<comment type="function">
    <text evidence="6 8">DNA-dependent RNA polymerase catalyzes the transcription of DNA into RNA using the four ribonucleoside triphosphates as substrates.</text>
</comment>
<dbReference type="Pfam" id="PF00562">
    <property type="entry name" value="RNA_pol_Rpb2_6"/>
    <property type="match status" value="1"/>
</dbReference>
<feature type="domain" description="DNA-directed RNA polymerase beta subunit external 1" evidence="15">
    <location>
        <begin position="624"/>
        <end position="680"/>
    </location>
</feature>
<dbReference type="InterPro" id="IPR007121">
    <property type="entry name" value="RNA_pol_bsu_CS"/>
</dbReference>
<protein>
    <recommendedName>
        <fullName evidence="6 8">DNA-directed RNA polymerase subunit beta</fullName>
        <shortName evidence="6">RNAP subunit beta</shortName>
        <ecNumber evidence="6 8">2.7.7.6</ecNumber>
    </recommendedName>
    <alternativeName>
        <fullName evidence="6">RNA polymerase subunit beta</fullName>
    </alternativeName>
    <alternativeName>
        <fullName evidence="6">Transcriptase subunit beta</fullName>
    </alternativeName>
</protein>
<accession>A0A0S1SGJ4</accession>
<dbReference type="Gene3D" id="2.40.270.10">
    <property type="entry name" value="DNA-directed RNA polymerase, subunit 2, domain 6"/>
    <property type="match status" value="2"/>
</dbReference>
<dbReference type="EMBL" id="CP013065">
    <property type="protein sequence ID" value="ALM13789.1"/>
    <property type="molecule type" value="Genomic_DNA"/>
</dbReference>
<dbReference type="Gene3D" id="3.90.1800.10">
    <property type="entry name" value="RNA polymerase alpha subunit dimerisation domain"/>
    <property type="match status" value="1"/>
</dbReference>
<dbReference type="FunFam" id="3.90.1800.10:FF:000001">
    <property type="entry name" value="DNA-directed RNA polymerase subunit beta"/>
    <property type="match status" value="1"/>
</dbReference>
<feature type="domain" description="RNA polymerase beta subunit protrusion" evidence="13">
    <location>
        <begin position="169"/>
        <end position="469"/>
    </location>
</feature>
<dbReference type="InterPro" id="IPR014724">
    <property type="entry name" value="RNA_pol_RPB2_OB-fold"/>
</dbReference>
<dbReference type="InterPro" id="IPR010243">
    <property type="entry name" value="RNA_pol_bsu_bac"/>
</dbReference>
<comment type="catalytic activity">
    <reaction evidence="5 6 8">
        <text>RNA(n) + a ribonucleoside 5'-triphosphate = RNA(n+1) + diphosphate</text>
        <dbReference type="Rhea" id="RHEA:21248"/>
        <dbReference type="Rhea" id="RHEA-COMP:14527"/>
        <dbReference type="Rhea" id="RHEA-COMP:17342"/>
        <dbReference type="ChEBI" id="CHEBI:33019"/>
        <dbReference type="ChEBI" id="CHEBI:61557"/>
        <dbReference type="ChEBI" id="CHEBI:140395"/>
        <dbReference type="EC" id="2.7.7.6"/>
    </reaction>
</comment>
<dbReference type="EC" id="2.7.7.6" evidence="6 8"/>
<evidence type="ECO:0000259" key="12">
    <source>
        <dbReference type="Pfam" id="PF04561"/>
    </source>
</evidence>
<dbReference type="InterPro" id="IPR015712">
    <property type="entry name" value="DNA-dir_RNA_pol_su2"/>
</dbReference>
<dbReference type="GO" id="GO:0003677">
    <property type="term" value="F:DNA binding"/>
    <property type="evidence" value="ECO:0007669"/>
    <property type="project" value="UniProtKB-UniRule"/>
</dbReference>
<feature type="region of interest" description="Disordered" evidence="9">
    <location>
        <begin position="1268"/>
        <end position="1295"/>
    </location>
</feature>
<evidence type="ECO:0000259" key="15">
    <source>
        <dbReference type="Pfam" id="PF10385"/>
    </source>
</evidence>
<dbReference type="Gene3D" id="3.90.1110.10">
    <property type="entry name" value="RNA polymerase Rpb2, domain 2"/>
    <property type="match status" value="1"/>
</dbReference>
<feature type="compositionally biased region" description="Basic residues" evidence="9">
    <location>
        <begin position="1"/>
        <end position="33"/>
    </location>
</feature>
<dbReference type="Proteomes" id="UP000069135">
    <property type="component" value="Chromosome"/>
</dbReference>
<keyword evidence="3 6" id="KW-0548">Nucleotidyltransferase</keyword>
<evidence type="ECO:0000256" key="6">
    <source>
        <dbReference type="HAMAP-Rule" id="MF_01321"/>
    </source>
</evidence>
<dbReference type="InterPro" id="IPR037033">
    <property type="entry name" value="DNA-dir_RNAP_su2_hyb_sf"/>
</dbReference>
<comment type="similarity">
    <text evidence="6 7">Belongs to the RNA polymerase beta chain family.</text>
</comment>
<evidence type="ECO:0000256" key="5">
    <source>
        <dbReference type="ARBA" id="ARBA00048552"/>
    </source>
</evidence>
<dbReference type="InterPro" id="IPR042107">
    <property type="entry name" value="DNA-dir_RNA_pol_bsu_ext_1_sf"/>
</dbReference>
<dbReference type="Gene3D" id="2.30.150.10">
    <property type="entry name" value="DNA-directed RNA polymerase, beta subunit, external 1 domain"/>
    <property type="match status" value="2"/>
</dbReference>
<evidence type="ECO:0000256" key="9">
    <source>
        <dbReference type="SAM" id="MobiDB-lite"/>
    </source>
</evidence>
<dbReference type="InterPro" id="IPR007644">
    <property type="entry name" value="RNA_pol_bsu_protrusion"/>
</dbReference>
<dbReference type="HAMAP" id="MF_01321">
    <property type="entry name" value="RNApol_bact_RpoB"/>
    <property type="match status" value="1"/>
</dbReference>
<evidence type="ECO:0000259" key="13">
    <source>
        <dbReference type="Pfam" id="PF04563"/>
    </source>
</evidence>
<gene>
    <name evidence="6" type="primary">rpoB</name>
    <name evidence="16" type="ORF">PeribacterD1_1129</name>
</gene>
<reference evidence="17" key="1">
    <citation type="submission" date="2015-10" db="EMBL/GenBank/DDBJ databases">
        <title>Analysis of five complete genome sequences for members of the class Peribacteria in the recently recognized Peregrinibacteria bacterial phylum.</title>
        <authorList>
            <person name="Anantharaman K."/>
            <person name="Brown C.T."/>
            <person name="Burstein D."/>
            <person name="Castelle C.J."/>
            <person name="Probst A.J."/>
            <person name="Thomas B.C."/>
            <person name="Williams K.H."/>
            <person name="Banfield J.F."/>
        </authorList>
    </citation>
    <scope>NUCLEOTIDE SEQUENCE [LARGE SCALE GENOMIC DNA]</scope>
</reference>
<dbReference type="Pfam" id="PF04560">
    <property type="entry name" value="RNA_pol_Rpb2_7"/>
    <property type="match status" value="1"/>
</dbReference>
<dbReference type="InterPro" id="IPR007641">
    <property type="entry name" value="RNA_pol_Rpb2_7"/>
</dbReference>
<reference evidence="16 17" key="2">
    <citation type="journal article" date="2016" name="PeerJ">
        <title>Analysis of five complete genome sequences for members of the class Peribacteria in the recently recognized Peregrinibacteria bacterial phylum.</title>
        <authorList>
            <person name="Anantharaman K."/>
            <person name="Brown C.T."/>
            <person name="Burstein D."/>
            <person name="Castelle C.J."/>
            <person name="Probst A.J."/>
            <person name="Thomas B.C."/>
            <person name="Williams K.H."/>
            <person name="Banfield J.F."/>
        </authorList>
    </citation>
    <scope>NUCLEOTIDE SEQUENCE [LARGE SCALE GENOMIC DNA]</scope>
    <source>
        <strain evidence="16">RIFOXYD1_FULL_PER-ii_59_16</strain>
    </source>
</reference>
<dbReference type="Pfam" id="PF04561">
    <property type="entry name" value="RNA_pol_Rpb2_2"/>
    <property type="match status" value="1"/>
</dbReference>
<dbReference type="PANTHER" id="PTHR20856">
    <property type="entry name" value="DNA-DIRECTED RNA POLYMERASE I SUBUNIT 2"/>
    <property type="match status" value="1"/>
</dbReference>
<evidence type="ECO:0000256" key="8">
    <source>
        <dbReference type="RuleBase" id="RU363031"/>
    </source>
</evidence>
<dbReference type="GO" id="GO:0032549">
    <property type="term" value="F:ribonucleoside binding"/>
    <property type="evidence" value="ECO:0007669"/>
    <property type="project" value="InterPro"/>
</dbReference>
<accession>A0A0S1SWR0</accession>
<evidence type="ECO:0000256" key="2">
    <source>
        <dbReference type="ARBA" id="ARBA00022679"/>
    </source>
</evidence>
<feature type="domain" description="RNA polymerase Rpb2" evidence="11">
    <location>
        <begin position="1130"/>
        <end position="1204"/>
    </location>
</feature>
<dbReference type="STRING" id="1735162.PeribacterB2_1131"/>
<evidence type="ECO:0000256" key="4">
    <source>
        <dbReference type="ARBA" id="ARBA00023163"/>
    </source>
</evidence>
<dbReference type="InterPro" id="IPR007120">
    <property type="entry name" value="DNA-dir_RNAP_su2_dom"/>
</dbReference>
<dbReference type="GO" id="GO:0003899">
    <property type="term" value="F:DNA-directed RNA polymerase activity"/>
    <property type="evidence" value="ECO:0007669"/>
    <property type="project" value="UniProtKB-UniRule"/>
</dbReference>
<dbReference type="NCBIfam" id="NF001616">
    <property type="entry name" value="PRK00405.1"/>
    <property type="match status" value="1"/>
</dbReference>
<evidence type="ECO:0000256" key="3">
    <source>
        <dbReference type="ARBA" id="ARBA00022695"/>
    </source>
</evidence>
<dbReference type="KEGG" id="prf:PeribacterA2_1129"/>
<dbReference type="Gene3D" id="2.40.50.100">
    <property type="match status" value="1"/>
</dbReference>
<organism evidence="16 17">
    <name type="scientific">Candidatus Peribacter riflensis</name>
    <dbReference type="NCBI Taxonomy" id="1735162"/>
    <lineage>
        <taxon>Bacteria</taxon>
        <taxon>Candidatus Peregrinibacteriota</taxon>
        <taxon>Candidatus Peribacteria</taxon>
        <taxon>Candidatus Peribacterales</taxon>
        <taxon>Candidatus Peribacteraceae</taxon>
        <taxon>Candidatus Peribacter</taxon>
    </lineage>
</organism>
<proteinExistence type="inferred from homology"/>
<name>A0A0S1SL82_9BACT</name>
<feature type="domain" description="RNA polymerase Rpb2" evidence="12">
    <location>
        <begin position="234"/>
        <end position="423"/>
    </location>
</feature>
<keyword evidence="4 6" id="KW-0804">Transcription</keyword>
<dbReference type="InterPro" id="IPR007642">
    <property type="entry name" value="RNA_pol_Rpb2_2"/>
</dbReference>
<keyword evidence="1 6" id="KW-0240">DNA-directed RNA polymerase</keyword>
<accession>A0A0S1SSK5</accession>
<evidence type="ECO:0000313" key="17">
    <source>
        <dbReference type="Proteomes" id="UP000069135"/>
    </source>
</evidence>
<sequence>MPKKVARKTTKSKPVAKKTPPKKVAHGKAKVHAVAKQPAPVASKKPVPLVLAKKPALPPKRTYRIHVEEKILPQIVPPIVPPAGRLPASIRNLPAHLTPKRMTDGRVFLTEEENISEILPSLIEMQILSYRWFLTEGIKELLEEISPITDFSGRKMELRILGHAFDPAKYDPETCRRRNLTYEAAMKGHVQLINKETGEIKEQDVFLGSIPLMTNTGTFIVGGIERVVVHQLVRSPGVFFSKMPDYPKYNAAKIIPKRGVWLEIETDRRGIITCKIDRKRKIPITQLLRVFGYATDQKILDLFASVKGKDADYILTTLEKDSVRTLEDAYQSIYRKIRPGDLATPENAKQLIDSLFFDFKKYDMGQIARYKLNRRFGFKTDNDESHRVFQVGDFVAILKELINLNNGKGVPDDIDHLANRRIRSVGELVQNKYRVGLVRTERIIKDRMTVLDMETVTPTQLINCRPITAAMREFFASSQLSQFMDQTNPLAELSHKRRLSAMGPGGLSRERASFDVRDVHPSHYGRICPIATPEGPNIGLVVHLAALARVNPYGFLETPYREVKNLVPLDPDKLHGRMLGDTIREDRKVLAKEGDLIETKELARKIVSLCRQEGKPGVPVRPYVTGKFLYVDAEQERHLTIAQAQTKYSEMGEFLSTTISARRSGEPVLADVRDITHVDVTPKQILSESTSLIPFLEHDDNTRASMGTNMQRQSVPLIRPAAPLVGTGIEGLTARASGQAILAEEDGEVVAVDASHIAVVYRSGRKDQITLSTFVRSNQGTCFLARPRVRVGDKVHRGSVLADGSATEGGELALGQNLLVAYLSWEGANFEDAVIISDRVVRDGYFDSIHIESYVTDVRDTKLGSETVTRDIPNVGEAKLKDLDADGVVRIGATVHEGDILVGKITPKGETELTPEERLLQAIFGDKAKDVKDSSLRLPGGAGGKVVDVHVFDRAEGDELPTGVIKQIKVFVAQTRKIQVGDKMAGRHGNKGVVSRIVPVEDMPYLEDGTPVDVILNPLGVTSRMNIGQILETHLGWACDKLGIKIATPALNGISVDQIEDFLKAAGLPADGKVQLFDGRTGEPFSHKTTVGIVYMLKLLHLVEDKIHARSVGPYSLVTQQPLGGKAQHGGQRFGEMEVWALEAYGAAYTLQEMLTIKSDDVIGRSKAYEAIVKGEQIRRPSIPESFNVLVKELQALGLKVELLKFKDEVRPEERTTLEEGEIEQVELRSRVEAEAEAEEILNATEKISELETPASETTEEVVGGIEEGEAVEASGITAKEEMKESVSEEAMDDA</sequence>
<dbReference type="Pfam" id="PF10385">
    <property type="entry name" value="RNA_pol_Rpb2_45"/>
    <property type="match status" value="1"/>
</dbReference>
<dbReference type="InterPro" id="IPR007645">
    <property type="entry name" value="RNA_pol_Rpb2_3"/>
</dbReference>
<dbReference type="PATRIC" id="fig|1735161.3.peg.1104"/>
<keyword evidence="2 6" id="KW-0808">Transferase</keyword>
<feature type="domain" description="DNA-directed RNA polymerase subunit 2 hybrid-binding" evidence="10">
    <location>
        <begin position="743"/>
        <end position="1128"/>
    </location>
</feature>
<evidence type="ECO:0000313" key="16">
    <source>
        <dbReference type="EMBL" id="ALM13789.1"/>
    </source>
</evidence>
<accession>A0A0S1SW06</accession>
<evidence type="ECO:0000259" key="11">
    <source>
        <dbReference type="Pfam" id="PF04560"/>
    </source>
</evidence>
<dbReference type="GO" id="GO:0006351">
    <property type="term" value="P:DNA-templated transcription"/>
    <property type="evidence" value="ECO:0007669"/>
    <property type="project" value="UniProtKB-UniRule"/>
</dbReference>
<dbReference type="InterPro" id="IPR019462">
    <property type="entry name" value="DNA-dir_RNA_pol_bsu_external_1"/>
</dbReference>
<evidence type="ECO:0000259" key="14">
    <source>
        <dbReference type="Pfam" id="PF04565"/>
    </source>
</evidence>
<dbReference type="Gene3D" id="2.40.50.150">
    <property type="match status" value="1"/>
</dbReference>
<comment type="subunit">
    <text evidence="6 8">The RNAP catalytic core consists of 2 alpha, 1 beta, 1 beta' and 1 omega subunit. When a sigma factor is associated with the core the holoenzyme is formed, which can initiate transcription.</text>
</comment>
<dbReference type="Gene3D" id="3.90.1100.10">
    <property type="match status" value="2"/>
</dbReference>
<dbReference type="Pfam" id="PF04565">
    <property type="entry name" value="RNA_pol_Rpb2_3"/>
    <property type="match status" value="1"/>
</dbReference>
<accession>A0A0S1SL82</accession>
<feature type="domain" description="RNA polymerase Rpb2" evidence="14">
    <location>
        <begin position="482"/>
        <end position="550"/>
    </location>
</feature>
<dbReference type="SUPFAM" id="SSF64484">
    <property type="entry name" value="beta and beta-prime subunits of DNA dependent RNA-polymerase"/>
    <property type="match status" value="1"/>
</dbReference>
<evidence type="ECO:0000256" key="7">
    <source>
        <dbReference type="RuleBase" id="RU000434"/>
    </source>
</evidence>
<dbReference type="CDD" id="cd00653">
    <property type="entry name" value="RNA_pol_B_RPB2"/>
    <property type="match status" value="1"/>
</dbReference>
<dbReference type="InterPro" id="IPR037034">
    <property type="entry name" value="RNA_pol_Rpb2_2_sf"/>
</dbReference>